<proteinExistence type="predicted"/>
<gene>
    <name evidence="2" type="ORF">WR25_20009</name>
</gene>
<reference evidence="2 3" key="1">
    <citation type="journal article" date="2017" name="Curr. Biol.">
        <title>Genome architecture and evolution of a unichromosomal asexual nematode.</title>
        <authorList>
            <person name="Fradin H."/>
            <person name="Zegar C."/>
            <person name="Gutwein M."/>
            <person name="Lucas J."/>
            <person name="Kovtun M."/>
            <person name="Corcoran D."/>
            <person name="Baugh L.R."/>
            <person name="Kiontke K."/>
            <person name="Gunsalus K."/>
            <person name="Fitch D.H."/>
            <person name="Piano F."/>
        </authorList>
    </citation>
    <scope>NUCLEOTIDE SEQUENCE [LARGE SCALE GENOMIC DNA]</scope>
    <source>
        <strain evidence="2">PF1309</strain>
    </source>
</reference>
<evidence type="ECO:0000313" key="3">
    <source>
        <dbReference type="Proteomes" id="UP000218231"/>
    </source>
</evidence>
<evidence type="ECO:0000313" key="2">
    <source>
        <dbReference type="EMBL" id="PAV84432.1"/>
    </source>
</evidence>
<dbReference type="AlphaFoldDB" id="A0A2A2LDZ2"/>
<dbReference type="EMBL" id="LIAE01006854">
    <property type="protein sequence ID" value="PAV84432.1"/>
    <property type="molecule type" value="Genomic_DNA"/>
</dbReference>
<dbReference type="Proteomes" id="UP000218231">
    <property type="component" value="Unassembled WGS sequence"/>
</dbReference>
<evidence type="ECO:0000256" key="1">
    <source>
        <dbReference type="SAM" id="MobiDB-lite"/>
    </source>
</evidence>
<feature type="compositionally biased region" description="Basic residues" evidence="1">
    <location>
        <begin position="1"/>
        <end position="21"/>
    </location>
</feature>
<feature type="region of interest" description="Disordered" evidence="1">
    <location>
        <begin position="1"/>
        <end position="116"/>
    </location>
</feature>
<feature type="compositionally biased region" description="Polar residues" evidence="1">
    <location>
        <begin position="79"/>
        <end position="116"/>
    </location>
</feature>
<feature type="compositionally biased region" description="Basic and acidic residues" evidence="1">
    <location>
        <begin position="22"/>
        <end position="33"/>
    </location>
</feature>
<comment type="caution">
    <text evidence="2">The sequence shown here is derived from an EMBL/GenBank/DDBJ whole genome shotgun (WGS) entry which is preliminary data.</text>
</comment>
<accession>A0A2A2LDZ2</accession>
<sequence length="223" mass="25467">MRKSRHSPLKKKSKEKKRSKERRSEGTPEDHAKGTRPPSVTRANFRKLLLSGRKVKDRDKQSAGGSHEKKRKSDESRQENAPNVSTEQDSAPTESNPTQPSSNFKPPSQPFQSLSSKPEYVESTLGYRAMHAAHKEGLIMNPRKIIHMGNIDTIQRQRRMEGRKDDIDAELDRVIREQDTEDDSTQSNAYNVTFNDIGILYTTLPDQTDDDLTPESEEHVDFH</sequence>
<organism evidence="2 3">
    <name type="scientific">Diploscapter pachys</name>
    <dbReference type="NCBI Taxonomy" id="2018661"/>
    <lineage>
        <taxon>Eukaryota</taxon>
        <taxon>Metazoa</taxon>
        <taxon>Ecdysozoa</taxon>
        <taxon>Nematoda</taxon>
        <taxon>Chromadorea</taxon>
        <taxon>Rhabditida</taxon>
        <taxon>Rhabditina</taxon>
        <taxon>Rhabditomorpha</taxon>
        <taxon>Rhabditoidea</taxon>
        <taxon>Rhabditidae</taxon>
        <taxon>Diploscapter</taxon>
    </lineage>
</organism>
<name>A0A2A2LDZ2_9BILA</name>
<keyword evidence="3" id="KW-1185">Reference proteome</keyword>
<protein>
    <submittedName>
        <fullName evidence="2">Uncharacterized protein</fullName>
    </submittedName>
</protein>